<evidence type="ECO:0000313" key="3">
    <source>
        <dbReference type="Proteomes" id="UP001589575"/>
    </source>
</evidence>
<gene>
    <name evidence="2" type="ORF">ACFFX0_14610</name>
</gene>
<keyword evidence="3" id="KW-1185">Reference proteome</keyword>
<protein>
    <submittedName>
        <fullName evidence="2">Uncharacterized protein</fullName>
    </submittedName>
</protein>
<evidence type="ECO:0000256" key="1">
    <source>
        <dbReference type="SAM" id="MobiDB-lite"/>
    </source>
</evidence>
<accession>A0ABV5G0C1</accession>
<comment type="caution">
    <text evidence="2">The sequence shown here is derived from an EMBL/GenBank/DDBJ whole genome shotgun (WGS) entry which is preliminary data.</text>
</comment>
<evidence type="ECO:0000313" key="2">
    <source>
        <dbReference type="EMBL" id="MFB9072362.1"/>
    </source>
</evidence>
<dbReference type="Proteomes" id="UP001589575">
    <property type="component" value="Unassembled WGS sequence"/>
</dbReference>
<reference evidence="2 3" key="1">
    <citation type="submission" date="2024-09" db="EMBL/GenBank/DDBJ databases">
        <authorList>
            <person name="Sun Q."/>
            <person name="Mori K."/>
        </authorList>
    </citation>
    <scope>NUCLEOTIDE SEQUENCE [LARGE SCALE GENOMIC DNA]</scope>
    <source>
        <strain evidence="2 3">CCM 7609</strain>
    </source>
</reference>
<dbReference type="EMBL" id="JBHMFI010000001">
    <property type="protein sequence ID" value="MFB9072362.1"/>
    <property type="molecule type" value="Genomic_DNA"/>
</dbReference>
<proteinExistence type="predicted"/>
<sequence>MAKGLAARVLIHIPPGGIVAATGPRGRGITRNTRERNDREQTRLTRSARRS</sequence>
<organism evidence="2 3">
    <name type="scientific">Citricoccus parietis</name>
    <dbReference type="NCBI Taxonomy" id="592307"/>
    <lineage>
        <taxon>Bacteria</taxon>
        <taxon>Bacillati</taxon>
        <taxon>Actinomycetota</taxon>
        <taxon>Actinomycetes</taxon>
        <taxon>Micrococcales</taxon>
        <taxon>Micrococcaceae</taxon>
        <taxon>Citricoccus</taxon>
    </lineage>
</organism>
<feature type="region of interest" description="Disordered" evidence="1">
    <location>
        <begin position="21"/>
        <end position="51"/>
    </location>
</feature>
<feature type="compositionally biased region" description="Basic and acidic residues" evidence="1">
    <location>
        <begin position="32"/>
        <end position="43"/>
    </location>
</feature>
<name>A0ABV5G0C1_9MICC</name>